<name>A0A1H0GBX6_9RHOB</name>
<proteinExistence type="predicted"/>
<evidence type="ECO:0000256" key="1">
    <source>
        <dbReference type="SAM" id="MobiDB-lite"/>
    </source>
</evidence>
<reference evidence="2 3" key="1">
    <citation type="submission" date="2016-11" db="EMBL/GenBank/DDBJ databases">
        <authorList>
            <person name="Varghese N."/>
            <person name="Submissions S."/>
        </authorList>
    </citation>
    <scope>NUCLEOTIDE SEQUENCE [LARGE SCALE GENOMIC DNA]</scope>
    <source>
        <strain evidence="2 3">DSM 29620</strain>
    </source>
</reference>
<feature type="region of interest" description="Disordered" evidence="1">
    <location>
        <begin position="304"/>
        <end position="323"/>
    </location>
</feature>
<accession>A0A1H0GBX6</accession>
<dbReference type="Gene3D" id="1.10.10.1150">
    <property type="entry name" value="Coenzyme PQQ synthesis protein D (PqqD)"/>
    <property type="match status" value="1"/>
</dbReference>
<dbReference type="AlphaFoldDB" id="A0A1H0GBX6"/>
<dbReference type="Gene3D" id="3.40.50.300">
    <property type="entry name" value="P-loop containing nucleotide triphosphate hydrolases"/>
    <property type="match status" value="1"/>
</dbReference>
<keyword evidence="3" id="KW-1185">Reference proteome</keyword>
<protein>
    <submittedName>
        <fullName evidence="2">Coenzyme PQQ synthesis protein D (PqqD)</fullName>
    </submittedName>
</protein>
<dbReference type="RefSeq" id="WP_149787849.1">
    <property type="nucleotide sequence ID" value="NZ_FNIO01000003.1"/>
</dbReference>
<sequence>MTRTHANTTHGGARGLRAPDPCVTRLGFADLFHAVELHGDDALRDTLATVLPDWGCAPSPGNLAPGTPVTRVRRDDGEYGFQSWWATAPLTKLGVAGATCGVVADLVQAYLDARPGVFGLHCGAVRLGGQLVAFTGPYRAGKTTLVTRLGTEPGGELFCDDVLPIAPDGMAVALGVQPRLRLPLPDTMPDGFRAFVGRNLTVHDHRYGYVALPGQAAFGTRAPLAALILLSRQPGAKARFHRLDTSEAAAHLIRQNIADPGEVEAHYDRVSALAEGMACLTLVYSDLEDAVALVRTAFDGTAQAPRIADPGPPLDRTAAQEDADPADMDVMFRRSGDVVERVIGSDTFLWQMDGRHFFSLNPVGGAVWTLLETPASGHDIAAALHAAFPDVPRAVIAGDTARLLGQMHRRGLLTA</sequence>
<dbReference type="EMBL" id="FQZZ01000002">
    <property type="protein sequence ID" value="SHJ86778.1"/>
    <property type="molecule type" value="Genomic_DNA"/>
</dbReference>
<gene>
    <name evidence="2" type="ORF">SAMN05444142_102171</name>
</gene>
<organism evidence="2 3">
    <name type="scientific">Lutimaribacter pacificus</name>
    <dbReference type="NCBI Taxonomy" id="391948"/>
    <lineage>
        <taxon>Bacteria</taxon>
        <taxon>Pseudomonadati</taxon>
        <taxon>Pseudomonadota</taxon>
        <taxon>Alphaproteobacteria</taxon>
        <taxon>Rhodobacterales</taxon>
        <taxon>Roseobacteraceae</taxon>
        <taxon>Lutimaribacter</taxon>
    </lineage>
</organism>
<dbReference type="InterPro" id="IPR041881">
    <property type="entry name" value="PqqD_sf"/>
</dbReference>
<dbReference type="Proteomes" id="UP000324252">
    <property type="component" value="Unassembled WGS sequence"/>
</dbReference>
<dbReference type="SUPFAM" id="SSF53795">
    <property type="entry name" value="PEP carboxykinase-like"/>
    <property type="match status" value="1"/>
</dbReference>
<dbReference type="Pfam" id="PF05402">
    <property type="entry name" value="PqqD"/>
    <property type="match status" value="1"/>
</dbReference>
<dbReference type="InterPro" id="IPR027417">
    <property type="entry name" value="P-loop_NTPase"/>
</dbReference>
<evidence type="ECO:0000313" key="3">
    <source>
        <dbReference type="Proteomes" id="UP000324252"/>
    </source>
</evidence>
<dbReference type="OrthoDB" id="5771032at2"/>
<dbReference type="InterPro" id="IPR008792">
    <property type="entry name" value="PQQD"/>
</dbReference>
<evidence type="ECO:0000313" key="2">
    <source>
        <dbReference type="EMBL" id="SHJ86778.1"/>
    </source>
</evidence>